<dbReference type="Proteomes" id="UP001279681">
    <property type="component" value="Unassembled WGS sequence"/>
</dbReference>
<feature type="chain" id="PRO_5046944544" evidence="1">
    <location>
        <begin position="20"/>
        <end position="289"/>
    </location>
</feature>
<keyword evidence="1" id="KW-0732">Signal</keyword>
<dbReference type="RefSeq" id="WP_320314708.1">
    <property type="nucleotide sequence ID" value="NZ_JAVIKH010000033.1"/>
</dbReference>
<reference evidence="3" key="1">
    <citation type="submission" date="2023-07" db="EMBL/GenBank/DDBJ databases">
        <authorList>
            <person name="Colorado M.A."/>
            <person name="Villamil L.M."/>
            <person name="Melo J.F."/>
            <person name="Rodriguez J.A."/>
            <person name="Ruiz R.Y."/>
        </authorList>
    </citation>
    <scope>NUCLEOTIDE SEQUENCE [LARGE SCALE GENOMIC DNA]</scope>
    <source>
        <strain evidence="3">C33</strain>
    </source>
</reference>
<dbReference type="EMBL" id="JAVIKH010000033">
    <property type="protein sequence ID" value="MDX8337368.1"/>
    <property type="molecule type" value="Genomic_DNA"/>
</dbReference>
<name>A0ABU4WCV8_9FUSO</name>
<evidence type="ECO:0000313" key="3">
    <source>
        <dbReference type="Proteomes" id="UP001279681"/>
    </source>
</evidence>
<organism evidence="2 3">
    <name type="scientific">Candidatus Cetobacterium colombiensis</name>
    <dbReference type="NCBI Taxonomy" id="3073100"/>
    <lineage>
        <taxon>Bacteria</taxon>
        <taxon>Fusobacteriati</taxon>
        <taxon>Fusobacteriota</taxon>
        <taxon>Fusobacteriia</taxon>
        <taxon>Fusobacteriales</taxon>
        <taxon>Fusobacteriaceae</taxon>
        <taxon>Cetobacterium</taxon>
    </lineage>
</organism>
<comment type="caution">
    <text evidence="2">The sequence shown here is derived from an EMBL/GenBank/DDBJ whole genome shotgun (WGS) entry which is preliminary data.</text>
</comment>
<protein>
    <submittedName>
        <fullName evidence="2">FMN-binding protein</fullName>
    </submittedName>
</protein>
<evidence type="ECO:0000256" key="1">
    <source>
        <dbReference type="SAM" id="SignalP"/>
    </source>
</evidence>
<dbReference type="Gene3D" id="3.90.1010.20">
    <property type="match status" value="2"/>
</dbReference>
<evidence type="ECO:0000313" key="2">
    <source>
        <dbReference type="EMBL" id="MDX8337368.1"/>
    </source>
</evidence>
<accession>A0ABU4WCV8</accession>
<sequence length="289" mass="33253">MKKIFLLSMLTFVSSLSMSETKVPNWTVQPKEGVVKGDYYKIEERFRQGHLGTLEVVKNNGKLVHVEFNELTRPNYYNRFYQNVSKRLSPYNFSMAEKSGAAWIEGVLVAENQMIKEQRLTGTFDTVAGASNSIQQSMVPLAEKLNSQMDKKSDSKYYSVSENFGNGLTGVLKVIVEKGKIVECKYDEIFPDTKDEIKDKNLKEFYRQSKYWSIMYDEPSRIGFNVQMDALNDKVVKTQNLLDLTGLPATERSGNYKQSGFTRRNTAWDNYLKLAEKMKSELEKDKVLK</sequence>
<gene>
    <name evidence="2" type="ORF">RFV38_12855</name>
</gene>
<keyword evidence="3" id="KW-1185">Reference proteome</keyword>
<proteinExistence type="predicted"/>
<feature type="signal peptide" evidence="1">
    <location>
        <begin position="1"/>
        <end position="19"/>
    </location>
</feature>